<dbReference type="EMBL" id="BARV01038956">
    <property type="protein sequence ID" value="GAI52582.1"/>
    <property type="molecule type" value="Genomic_DNA"/>
</dbReference>
<feature type="transmembrane region" description="Helical" evidence="1">
    <location>
        <begin position="12"/>
        <end position="33"/>
    </location>
</feature>
<dbReference type="EMBL" id="BARV01038705">
    <property type="protein sequence ID" value="GAI50149.1"/>
    <property type="molecule type" value="Genomic_DNA"/>
</dbReference>
<evidence type="ECO:0000313" key="3">
    <source>
        <dbReference type="EMBL" id="GAI52582.1"/>
    </source>
</evidence>
<evidence type="ECO:0000313" key="2">
    <source>
        <dbReference type="EMBL" id="GAI50149.1"/>
    </source>
</evidence>
<protein>
    <submittedName>
        <fullName evidence="2">Uncharacterized protein</fullName>
    </submittedName>
</protein>
<accession>X1R3I1</accession>
<organism evidence="2">
    <name type="scientific">marine sediment metagenome</name>
    <dbReference type="NCBI Taxonomy" id="412755"/>
    <lineage>
        <taxon>unclassified sequences</taxon>
        <taxon>metagenomes</taxon>
        <taxon>ecological metagenomes</taxon>
    </lineage>
</organism>
<keyword evidence="1" id="KW-1133">Transmembrane helix</keyword>
<sequence length="41" mass="4544">MSTGIPPFTCKYDMFSVVISIVLTTYLNSMVLVEDYTLPPG</sequence>
<reference evidence="2" key="1">
    <citation type="journal article" date="2014" name="Front. Microbiol.">
        <title>High frequency of phylogenetically diverse reductive dehalogenase-homologous genes in deep subseafloor sedimentary metagenomes.</title>
        <authorList>
            <person name="Kawai M."/>
            <person name="Futagami T."/>
            <person name="Toyoda A."/>
            <person name="Takaki Y."/>
            <person name="Nishi S."/>
            <person name="Hori S."/>
            <person name="Arai W."/>
            <person name="Tsubouchi T."/>
            <person name="Morono Y."/>
            <person name="Uchiyama I."/>
            <person name="Ito T."/>
            <person name="Fujiyama A."/>
            <person name="Inagaki F."/>
            <person name="Takami H."/>
        </authorList>
    </citation>
    <scope>NUCLEOTIDE SEQUENCE</scope>
    <source>
        <strain evidence="2">Expedition CK06-06</strain>
    </source>
</reference>
<evidence type="ECO:0000256" key="1">
    <source>
        <dbReference type="SAM" id="Phobius"/>
    </source>
</evidence>
<comment type="caution">
    <text evidence="2">The sequence shown here is derived from an EMBL/GenBank/DDBJ whole genome shotgun (WGS) entry which is preliminary data.</text>
</comment>
<name>X1R3I1_9ZZZZ</name>
<keyword evidence="1" id="KW-0472">Membrane</keyword>
<dbReference type="AlphaFoldDB" id="X1R3I1"/>
<keyword evidence="1" id="KW-0812">Transmembrane</keyword>
<gene>
    <name evidence="2" type="ORF">S06H3_59546</name>
    <name evidence="3" type="ORF">S06H3_59848</name>
</gene>
<proteinExistence type="predicted"/>